<keyword evidence="3" id="KW-1185">Reference proteome</keyword>
<comment type="caution">
    <text evidence="2">The sequence shown here is derived from an EMBL/GenBank/DDBJ whole genome shotgun (WGS) entry which is preliminary data.</text>
</comment>
<gene>
    <name evidence="2" type="ORF">FWK35_00037824</name>
</gene>
<evidence type="ECO:0000313" key="3">
    <source>
        <dbReference type="Proteomes" id="UP000478052"/>
    </source>
</evidence>
<proteinExistence type="predicted"/>
<dbReference type="OrthoDB" id="6612265at2759"/>
<sequence length="196" mass="22645">MPIFSLKLLFVFLDVCIIYYVLGEENIVPDLKIFGVWDDICRARNLLTYHTESLMYGYNNNSAELYNSILTKFVGGKRVNFSLKGSYQLRCNAAVTAYNSGPNRLSLFNKHVTNKSPGRFTKMYIKRHIVTAETRRRRRCLFSGPKNRKKSTTIGPDENYGNVSHDPFSELTAVEIQQLKNKFMENLKLTEKQIID</sequence>
<reference evidence="2 3" key="1">
    <citation type="submission" date="2019-08" db="EMBL/GenBank/DDBJ databases">
        <title>Whole genome of Aphis craccivora.</title>
        <authorList>
            <person name="Voronova N.V."/>
            <person name="Shulinski R.S."/>
            <person name="Bandarenka Y.V."/>
            <person name="Zhorov D.G."/>
            <person name="Warner D."/>
        </authorList>
    </citation>
    <scope>NUCLEOTIDE SEQUENCE [LARGE SCALE GENOMIC DNA]</scope>
    <source>
        <strain evidence="2">180601</strain>
        <tissue evidence="2">Whole Body</tissue>
    </source>
</reference>
<evidence type="ECO:0000313" key="2">
    <source>
        <dbReference type="EMBL" id="KAF0682207.1"/>
    </source>
</evidence>
<feature type="non-terminal residue" evidence="2">
    <location>
        <position position="196"/>
    </location>
</feature>
<feature type="chain" id="PRO_5026073744" evidence="1">
    <location>
        <begin position="24"/>
        <end position="196"/>
    </location>
</feature>
<dbReference type="AlphaFoldDB" id="A0A6G0VJK0"/>
<feature type="signal peptide" evidence="1">
    <location>
        <begin position="1"/>
        <end position="23"/>
    </location>
</feature>
<accession>A0A6G0VJK0</accession>
<organism evidence="2 3">
    <name type="scientific">Aphis craccivora</name>
    <name type="common">Cowpea aphid</name>
    <dbReference type="NCBI Taxonomy" id="307492"/>
    <lineage>
        <taxon>Eukaryota</taxon>
        <taxon>Metazoa</taxon>
        <taxon>Ecdysozoa</taxon>
        <taxon>Arthropoda</taxon>
        <taxon>Hexapoda</taxon>
        <taxon>Insecta</taxon>
        <taxon>Pterygota</taxon>
        <taxon>Neoptera</taxon>
        <taxon>Paraneoptera</taxon>
        <taxon>Hemiptera</taxon>
        <taxon>Sternorrhyncha</taxon>
        <taxon>Aphidomorpha</taxon>
        <taxon>Aphidoidea</taxon>
        <taxon>Aphididae</taxon>
        <taxon>Aphidini</taxon>
        <taxon>Aphis</taxon>
        <taxon>Aphis</taxon>
    </lineage>
</organism>
<evidence type="ECO:0000256" key="1">
    <source>
        <dbReference type="SAM" id="SignalP"/>
    </source>
</evidence>
<name>A0A6G0VJK0_APHCR</name>
<dbReference type="EMBL" id="VUJU01017682">
    <property type="protein sequence ID" value="KAF0682207.1"/>
    <property type="molecule type" value="Genomic_DNA"/>
</dbReference>
<keyword evidence="1" id="KW-0732">Signal</keyword>
<dbReference type="Proteomes" id="UP000478052">
    <property type="component" value="Unassembled WGS sequence"/>
</dbReference>
<protein>
    <submittedName>
        <fullName evidence="2">Uncharacterized protein</fullName>
    </submittedName>
</protein>